<proteinExistence type="inferred from homology"/>
<dbReference type="RefSeq" id="WP_307347688.1">
    <property type="nucleotide sequence ID" value="NZ_JAUSVS010000002.1"/>
</dbReference>
<gene>
    <name evidence="8" type="ORF">QO010_001379</name>
</gene>
<keyword evidence="4" id="KW-0805">Transcription regulation</keyword>
<evidence type="ECO:0000256" key="4">
    <source>
        <dbReference type="ARBA" id="ARBA00023015"/>
    </source>
</evidence>
<evidence type="ECO:0000256" key="6">
    <source>
        <dbReference type="ARBA" id="ARBA00029628"/>
    </source>
</evidence>
<evidence type="ECO:0000313" key="9">
    <source>
        <dbReference type="Proteomes" id="UP001228905"/>
    </source>
</evidence>
<evidence type="ECO:0000313" key="8">
    <source>
        <dbReference type="EMBL" id="MDQ0463608.1"/>
    </source>
</evidence>
<evidence type="ECO:0000256" key="5">
    <source>
        <dbReference type="ARBA" id="ARBA00023163"/>
    </source>
</evidence>
<organism evidence="8 9">
    <name type="scientific">Caulobacter ginsengisoli</name>
    <dbReference type="NCBI Taxonomy" id="400775"/>
    <lineage>
        <taxon>Bacteria</taxon>
        <taxon>Pseudomonadati</taxon>
        <taxon>Pseudomonadota</taxon>
        <taxon>Alphaproteobacteria</taxon>
        <taxon>Caulobacterales</taxon>
        <taxon>Caulobacteraceae</taxon>
        <taxon>Caulobacter</taxon>
    </lineage>
</organism>
<keyword evidence="3" id="KW-0678">Repressor</keyword>
<evidence type="ECO:0000256" key="1">
    <source>
        <dbReference type="ARBA" id="ARBA00005230"/>
    </source>
</evidence>
<name>A0ABU0INM4_9CAUL</name>
<keyword evidence="5" id="KW-0804">Transcription</keyword>
<dbReference type="InterPro" id="IPR011067">
    <property type="entry name" value="Plasmid_toxin/cell-grow_inhib"/>
</dbReference>
<accession>A0ABU0INM4</accession>
<dbReference type="InterPro" id="IPR002712">
    <property type="entry name" value="CcdB"/>
</dbReference>
<evidence type="ECO:0000256" key="2">
    <source>
        <dbReference type="ARBA" id="ARBA00015075"/>
    </source>
</evidence>
<dbReference type="Proteomes" id="UP001228905">
    <property type="component" value="Unassembled WGS sequence"/>
</dbReference>
<evidence type="ECO:0000256" key="7">
    <source>
        <dbReference type="ARBA" id="ARBA00033135"/>
    </source>
</evidence>
<sequence length="77" mass="8867">MRQFDFYENPFASSRAIAPYLIVLSSHLMRQTDVVIAAPLVRDRQRQIEEIEVRLHVRDEDLILSLADMGGLEAKVL</sequence>
<dbReference type="Gene3D" id="2.30.30.110">
    <property type="match status" value="1"/>
</dbReference>
<reference evidence="8 9" key="1">
    <citation type="submission" date="2023-07" db="EMBL/GenBank/DDBJ databases">
        <title>Genomic Encyclopedia of Type Strains, Phase IV (KMG-IV): sequencing the most valuable type-strain genomes for metagenomic binning, comparative biology and taxonomic classification.</title>
        <authorList>
            <person name="Goeker M."/>
        </authorList>
    </citation>
    <scope>NUCLEOTIDE SEQUENCE [LARGE SCALE GENOMIC DNA]</scope>
    <source>
        <strain evidence="8 9">DSM 18695</strain>
    </source>
</reference>
<dbReference type="EMBL" id="JAUSVS010000002">
    <property type="protein sequence ID" value="MDQ0463608.1"/>
    <property type="molecule type" value="Genomic_DNA"/>
</dbReference>
<evidence type="ECO:0000256" key="3">
    <source>
        <dbReference type="ARBA" id="ARBA00022491"/>
    </source>
</evidence>
<keyword evidence="9" id="KW-1185">Reference proteome</keyword>
<dbReference type="SUPFAM" id="SSF50118">
    <property type="entry name" value="Cell growth inhibitor/plasmid maintenance toxic component"/>
    <property type="match status" value="1"/>
</dbReference>
<comment type="similarity">
    <text evidence="1">Belongs to the CcdB toxin family.</text>
</comment>
<dbReference type="Pfam" id="PF01845">
    <property type="entry name" value="CcdB"/>
    <property type="match status" value="1"/>
</dbReference>
<comment type="caution">
    <text evidence="8">The sequence shown here is derived from an EMBL/GenBank/DDBJ whole genome shotgun (WGS) entry which is preliminary data.</text>
</comment>
<protein>
    <recommendedName>
        <fullName evidence="2">Toxin CcdB</fullName>
    </recommendedName>
    <alternativeName>
        <fullName evidence="7">Cytotoxic protein CcdB</fullName>
    </alternativeName>
    <alternativeName>
        <fullName evidence="6">Protein LetD</fullName>
    </alternativeName>
</protein>